<dbReference type="Proteomes" id="UP000446658">
    <property type="component" value="Unassembled WGS sequence"/>
</dbReference>
<proteinExistence type="predicted"/>
<sequence length="63" mass="6946">MLLKQEWYHANKMAFLAWTLHNSIASSRFVISNPDNKSFVKQSALSLPLVVNTAIQAQGGSNA</sequence>
<dbReference type="EMBL" id="WLYX01000001">
    <property type="protein sequence ID" value="MTD32556.1"/>
    <property type="molecule type" value="Genomic_DNA"/>
</dbReference>
<evidence type="ECO:0000313" key="1">
    <source>
        <dbReference type="EMBL" id="MTD32556.1"/>
    </source>
</evidence>
<accession>A0A844G862</accession>
<protein>
    <submittedName>
        <fullName evidence="1">Uncharacterized protein</fullName>
    </submittedName>
</protein>
<organism evidence="1 2">
    <name type="scientific">Paludibacterium denitrificans</name>
    <dbReference type="NCBI Taxonomy" id="2675226"/>
    <lineage>
        <taxon>Bacteria</taxon>
        <taxon>Pseudomonadati</taxon>
        <taxon>Pseudomonadota</taxon>
        <taxon>Betaproteobacteria</taxon>
        <taxon>Neisseriales</taxon>
        <taxon>Chromobacteriaceae</taxon>
        <taxon>Paludibacterium</taxon>
    </lineage>
</organism>
<keyword evidence="2" id="KW-1185">Reference proteome</keyword>
<reference evidence="1 2" key="1">
    <citation type="submission" date="2019-11" db="EMBL/GenBank/DDBJ databases">
        <title>Draft genome sequence of Paludibacterium sp. dN18-1.</title>
        <authorList>
            <person name="Im W.-T."/>
        </authorList>
    </citation>
    <scope>NUCLEOTIDE SEQUENCE [LARGE SCALE GENOMIC DNA]</scope>
    <source>
        <strain evidence="2">dN 18-1</strain>
    </source>
</reference>
<gene>
    <name evidence="1" type="ORF">GKE73_02260</name>
</gene>
<comment type="caution">
    <text evidence="1">The sequence shown here is derived from an EMBL/GenBank/DDBJ whole genome shotgun (WGS) entry which is preliminary data.</text>
</comment>
<name>A0A844G862_9NEIS</name>
<evidence type="ECO:0000313" key="2">
    <source>
        <dbReference type="Proteomes" id="UP000446658"/>
    </source>
</evidence>
<dbReference type="AlphaFoldDB" id="A0A844G862"/>